<evidence type="ECO:0000313" key="10">
    <source>
        <dbReference type="Proteomes" id="UP000291097"/>
    </source>
</evidence>
<evidence type="ECO:0000256" key="4">
    <source>
        <dbReference type="ARBA" id="ARBA00023136"/>
    </source>
</evidence>
<gene>
    <name evidence="6" type="ORF">BDK88_3574</name>
    <name evidence="8" type="ORF">SAMN04488694_1447</name>
    <name evidence="7" type="ORF">SAMN05192552_103427</name>
</gene>
<dbReference type="Proteomes" id="UP000291097">
    <property type="component" value="Unassembled WGS sequence"/>
</dbReference>
<proteinExistence type="predicted"/>
<dbReference type="OrthoDB" id="187449at2157"/>
<evidence type="ECO:0000313" key="11">
    <source>
        <dbReference type="Proteomes" id="UP000324021"/>
    </source>
</evidence>
<keyword evidence="2 5" id="KW-0812">Transmembrane</keyword>
<feature type="transmembrane region" description="Helical" evidence="5">
    <location>
        <begin position="20"/>
        <end position="42"/>
    </location>
</feature>
<protein>
    <recommendedName>
        <fullName evidence="12">Tic20 family protein</fullName>
    </recommendedName>
</protein>
<dbReference type="Pfam" id="PF09685">
    <property type="entry name" value="MamF_MmsF"/>
    <property type="match status" value="1"/>
</dbReference>
<evidence type="ECO:0000313" key="9">
    <source>
        <dbReference type="Proteomes" id="UP000199320"/>
    </source>
</evidence>
<evidence type="ECO:0000256" key="1">
    <source>
        <dbReference type="ARBA" id="ARBA00004141"/>
    </source>
</evidence>
<organism evidence="7 11">
    <name type="scientific">Natrinema hispanicum</name>
    <dbReference type="NCBI Taxonomy" id="392421"/>
    <lineage>
        <taxon>Archaea</taxon>
        <taxon>Methanobacteriati</taxon>
        <taxon>Methanobacteriota</taxon>
        <taxon>Stenosarchaea group</taxon>
        <taxon>Halobacteria</taxon>
        <taxon>Halobacteriales</taxon>
        <taxon>Natrialbaceae</taxon>
        <taxon>Natrinema</taxon>
    </lineage>
</organism>
<sequence length="147" mass="16019">MTFTATLSDPELSDERSIGGILVHLLGLFTGFLGPLILYAVSDNEFTRTNARHTINWHVTVSVLMIVALVMFFLGADEITVLGETTEVSLLPAPLDIVFGLVGFLLIIVLVIAIFLTLVYTIVATVKAISGSTWTYPGAIAFVERYR</sequence>
<dbReference type="AlphaFoldDB" id="A0A1G6W5Y1"/>
<dbReference type="RefSeq" id="WP_092935763.1">
    <property type="nucleotide sequence ID" value="NZ_FMZP01000034.1"/>
</dbReference>
<dbReference type="InterPro" id="IPR019109">
    <property type="entry name" value="MamF_MmsF"/>
</dbReference>
<dbReference type="EMBL" id="SHMP01000007">
    <property type="protein sequence ID" value="RZV06557.1"/>
    <property type="molecule type" value="Genomic_DNA"/>
</dbReference>
<evidence type="ECO:0000313" key="8">
    <source>
        <dbReference type="EMBL" id="SEU09819.1"/>
    </source>
</evidence>
<keyword evidence="9" id="KW-1185">Reference proteome</keyword>
<dbReference type="Proteomes" id="UP000199320">
    <property type="component" value="Unassembled WGS sequence"/>
</dbReference>
<feature type="transmembrane region" description="Helical" evidence="5">
    <location>
        <begin position="54"/>
        <end position="74"/>
    </location>
</feature>
<evidence type="ECO:0000256" key="2">
    <source>
        <dbReference type="ARBA" id="ARBA00022692"/>
    </source>
</evidence>
<reference evidence="6 10" key="3">
    <citation type="submission" date="2019-02" db="EMBL/GenBank/DDBJ databases">
        <title>Genomic Encyclopedia of Archaeal and Bacterial Type Strains, Phase II (KMG-II): from individual species to whole genera.</title>
        <authorList>
            <person name="Goeker M."/>
        </authorList>
    </citation>
    <scope>NUCLEOTIDE SEQUENCE [LARGE SCALE GENOMIC DNA]</scope>
    <source>
        <strain evidence="6 10">DSM 18328</strain>
    </source>
</reference>
<accession>A0A1G6W5Y1</accession>
<evidence type="ECO:0000256" key="3">
    <source>
        <dbReference type="ARBA" id="ARBA00022989"/>
    </source>
</evidence>
<reference evidence="9 11" key="1">
    <citation type="submission" date="2016-10" db="EMBL/GenBank/DDBJ databases">
        <authorList>
            <person name="Varghese N."/>
            <person name="Submissions S."/>
        </authorList>
    </citation>
    <scope>NUCLEOTIDE SEQUENCE [LARGE SCALE GENOMIC DNA]</scope>
    <source>
        <strain evidence="7 11">CDM_1</strain>
        <strain evidence="9">CDM_6</strain>
    </source>
</reference>
<comment type="subcellular location">
    <subcellularLocation>
        <location evidence="1">Membrane</location>
        <topology evidence="1">Multi-pass membrane protein</topology>
    </subcellularLocation>
</comment>
<reference evidence="8" key="2">
    <citation type="submission" date="2016-10" db="EMBL/GenBank/DDBJ databases">
        <authorList>
            <person name="de Groot N.N."/>
        </authorList>
    </citation>
    <scope>NUCLEOTIDE SEQUENCE [LARGE SCALE GENOMIC DNA]</scope>
    <source>
        <strain evidence="8">CDM_6</strain>
    </source>
</reference>
<feature type="transmembrane region" description="Helical" evidence="5">
    <location>
        <begin position="97"/>
        <end position="123"/>
    </location>
</feature>
<keyword evidence="4 5" id="KW-0472">Membrane</keyword>
<dbReference type="EMBL" id="FOIC01000044">
    <property type="protein sequence ID" value="SEU09819.1"/>
    <property type="molecule type" value="Genomic_DNA"/>
</dbReference>
<dbReference type="EMBL" id="FMZP01000034">
    <property type="protein sequence ID" value="SDD61251.1"/>
    <property type="molecule type" value="Genomic_DNA"/>
</dbReference>
<name>A0A1G6W5Y1_9EURY</name>
<evidence type="ECO:0000313" key="6">
    <source>
        <dbReference type="EMBL" id="RZV06557.1"/>
    </source>
</evidence>
<evidence type="ECO:0008006" key="12">
    <source>
        <dbReference type="Google" id="ProtNLM"/>
    </source>
</evidence>
<evidence type="ECO:0000256" key="5">
    <source>
        <dbReference type="SAM" id="Phobius"/>
    </source>
</evidence>
<keyword evidence="3 5" id="KW-1133">Transmembrane helix</keyword>
<dbReference type="Proteomes" id="UP000324021">
    <property type="component" value="Unassembled WGS sequence"/>
</dbReference>
<dbReference type="STRING" id="392421.SAMN04488694_1447"/>
<evidence type="ECO:0000313" key="7">
    <source>
        <dbReference type="EMBL" id="SDD61251.1"/>
    </source>
</evidence>